<dbReference type="SUPFAM" id="SSF100950">
    <property type="entry name" value="NagB/RpiA/CoA transferase-like"/>
    <property type="match status" value="1"/>
</dbReference>
<keyword evidence="6" id="KW-0413">Isomerase</keyword>
<dbReference type="InterPro" id="IPR004788">
    <property type="entry name" value="Ribose5P_isomerase_type_A"/>
</dbReference>
<comment type="pathway">
    <text evidence="2">Carbohydrate degradation; pentose phosphate pathway; D-ribose 5-phosphate from D-ribulose 5-phosphate (non-oxidative stage): step 1/1.</text>
</comment>
<dbReference type="InterPro" id="IPR011993">
    <property type="entry name" value="PH-like_dom_sf"/>
</dbReference>
<dbReference type="InterPro" id="IPR037171">
    <property type="entry name" value="NagB/RpiA_transferase-like"/>
</dbReference>
<protein>
    <recommendedName>
        <fullName evidence="5">Ribose-5-phosphate isomerase</fullName>
        <ecNumber evidence="4">5.3.1.6</ecNumber>
    </recommendedName>
    <alternativeName>
        <fullName evidence="8">D-ribose-5-phosphate ketol-isomerase</fullName>
    </alternativeName>
    <alternativeName>
        <fullName evidence="7">Phosphoriboisomerase</fullName>
    </alternativeName>
</protein>
<evidence type="ECO:0000313" key="10">
    <source>
        <dbReference type="EMBL" id="KAJ3221978.1"/>
    </source>
</evidence>
<dbReference type="EC" id="5.3.1.6" evidence="4"/>
<comment type="similarity">
    <text evidence="3">Belongs to the ribose 5-phosphate isomerase family.</text>
</comment>
<comment type="caution">
    <text evidence="10">The sequence shown here is derived from an EMBL/GenBank/DDBJ whole genome shotgun (WGS) entry which is preliminary data.</text>
</comment>
<evidence type="ECO:0000256" key="6">
    <source>
        <dbReference type="ARBA" id="ARBA00023235"/>
    </source>
</evidence>
<feature type="domain" description="GRAM" evidence="9">
    <location>
        <begin position="23"/>
        <end position="85"/>
    </location>
</feature>
<organism evidence="10 11">
    <name type="scientific">Clydaea vesicula</name>
    <dbReference type="NCBI Taxonomy" id="447962"/>
    <lineage>
        <taxon>Eukaryota</taxon>
        <taxon>Fungi</taxon>
        <taxon>Fungi incertae sedis</taxon>
        <taxon>Chytridiomycota</taxon>
        <taxon>Chytridiomycota incertae sedis</taxon>
        <taxon>Chytridiomycetes</taxon>
        <taxon>Lobulomycetales</taxon>
        <taxon>Lobulomycetaceae</taxon>
        <taxon>Clydaea</taxon>
    </lineage>
</organism>
<dbReference type="Gene3D" id="2.30.29.30">
    <property type="entry name" value="Pleckstrin-homology domain (PH domain)/Phosphotyrosine-binding domain (PTB)"/>
    <property type="match status" value="1"/>
</dbReference>
<dbReference type="FunFam" id="3.30.70.260:FF:000018">
    <property type="entry name" value="Ribose-5-phosphate isomerase A"/>
    <property type="match status" value="1"/>
</dbReference>
<evidence type="ECO:0000256" key="4">
    <source>
        <dbReference type="ARBA" id="ARBA00011959"/>
    </source>
</evidence>
<reference evidence="10" key="1">
    <citation type="submission" date="2020-05" db="EMBL/GenBank/DDBJ databases">
        <title>Phylogenomic resolution of chytrid fungi.</title>
        <authorList>
            <person name="Stajich J.E."/>
            <person name="Amses K."/>
            <person name="Simmons R."/>
            <person name="Seto K."/>
            <person name="Myers J."/>
            <person name="Bonds A."/>
            <person name="Quandt C.A."/>
            <person name="Barry K."/>
            <person name="Liu P."/>
            <person name="Grigoriev I."/>
            <person name="Longcore J.E."/>
            <person name="James T.Y."/>
        </authorList>
    </citation>
    <scope>NUCLEOTIDE SEQUENCE</scope>
    <source>
        <strain evidence="10">JEL0476</strain>
    </source>
</reference>
<dbReference type="Pfam" id="PF06026">
    <property type="entry name" value="Rib_5-P_isom_A"/>
    <property type="match status" value="1"/>
</dbReference>
<dbReference type="PANTHER" id="PTHR11934">
    <property type="entry name" value="RIBOSE-5-PHOSPHATE ISOMERASE"/>
    <property type="match status" value="1"/>
</dbReference>
<evidence type="ECO:0000256" key="7">
    <source>
        <dbReference type="ARBA" id="ARBA00029734"/>
    </source>
</evidence>
<evidence type="ECO:0000256" key="3">
    <source>
        <dbReference type="ARBA" id="ARBA00008088"/>
    </source>
</evidence>
<evidence type="ECO:0000256" key="8">
    <source>
        <dbReference type="ARBA" id="ARBA00032273"/>
    </source>
</evidence>
<dbReference type="GO" id="GO:0006014">
    <property type="term" value="P:D-ribose metabolic process"/>
    <property type="evidence" value="ECO:0007669"/>
    <property type="project" value="TreeGrafter"/>
</dbReference>
<dbReference type="GO" id="GO:0004751">
    <property type="term" value="F:ribose-5-phosphate isomerase activity"/>
    <property type="evidence" value="ECO:0007669"/>
    <property type="project" value="UniProtKB-EC"/>
</dbReference>
<name>A0AAD5Y0K0_9FUNG</name>
<dbReference type="GO" id="GO:0009052">
    <property type="term" value="P:pentose-phosphate shunt, non-oxidative branch"/>
    <property type="evidence" value="ECO:0007669"/>
    <property type="project" value="InterPro"/>
</dbReference>
<sequence length="386" mass="43152">MIGNNTFSNEKSLSQLSNSKLQKEFHLHFPILEHETLIFSCKCAKSDRILLQGRMFISKNYLCFKAPFIYLIMKFDSICNLEKKKKGFFSNSISFFFGKKKYLFTSFTDRDRVFNLIENILNSKQSIFNFENRALHCSTDIPNVASSKSGNLDSAVDLQQSKNTKESELSTFKENNDSQDARQYDFPTLMSNLINLAKKLACQKAVDEYVTNATKVIGIGSGSTIGELNQFSKIDVAFDGADEVDQNLNLIKGGGGCHLQEKLIASNAEKFVVVADYRKNSVTLGENWKKGVPLEVIPFAYVSITEKLKSMGGKPTLRMAINKAGPVVTDNGNFIIDVDFDLIKNPSELNLKLIQISGVVETGLFCGMSEICYFGQEDGSVKVQRK</sequence>
<dbReference type="Pfam" id="PF02893">
    <property type="entry name" value="GRAM"/>
    <property type="match status" value="1"/>
</dbReference>
<dbReference type="CDD" id="cd01398">
    <property type="entry name" value="RPI_A"/>
    <property type="match status" value="1"/>
</dbReference>
<evidence type="ECO:0000256" key="1">
    <source>
        <dbReference type="ARBA" id="ARBA00001713"/>
    </source>
</evidence>
<evidence type="ECO:0000256" key="2">
    <source>
        <dbReference type="ARBA" id="ARBA00004988"/>
    </source>
</evidence>
<accession>A0AAD5Y0K0</accession>
<dbReference type="Gene3D" id="3.30.70.260">
    <property type="match status" value="1"/>
</dbReference>
<dbReference type="GO" id="GO:0005737">
    <property type="term" value="C:cytoplasm"/>
    <property type="evidence" value="ECO:0007669"/>
    <property type="project" value="TreeGrafter"/>
</dbReference>
<evidence type="ECO:0000313" key="11">
    <source>
        <dbReference type="Proteomes" id="UP001211065"/>
    </source>
</evidence>
<gene>
    <name evidence="10" type="ORF">HK099_002841</name>
</gene>
<dbReference type="Proteomes" id="UP001211065">
    <property type="component" value="Unassembled WGS sequence"/>
</dbReference>
<keyword evidence="11" id="KW-1185">Reference proteome</keyword>
<evidence type="ECO:0000256" key="5">
    <source>
        <dbReference type="ARBA" id="ARBA00019150"/>
    </source>
</evidence>
<comment type="catalytic activity">
    <reaction evidence="1">
        <text>aldehydo-D-ribose 5-phosphate = D-ribulose 5-phosphate</text>
        <dbReference type="Rhea" id="RHEA:14657"/>
        <dbReference type="ChEBI" id="CHEBI:58121"/>
        <dbReference type="ChEBI" id="CHEBI:58273"/>
        <dbReference type="EC" id="5.3.1.6"/>
    </reaction>
</comment>
<dbReference type="InterPro" id="IPR004182">
    <property type="entry name" value="GRAM"/>
</dbReference>
<evidence type="ECO:0000259" key="9">
    <source>
        <dbReference type="SMART" id="SM00568"/>
    </source>
</evidence>
<dbReference type="NCBIfam" id="TIGR00021">
    <property type="entry name" value="rpiA"/>
    <property type="match status" value="1"/>
</dbReference>
<dbReference type="Gene3D" id="3.40.50.1360">
    <property type="match status" value="2"/>
</dbReference>
<proteinExistence type="inferred from homology"/>
<dbReference type="SMART" id="SM00568">
    <property type="entry name" value="GRAM"/>
    <property type="match status" value="1"/>
</dbReference>
<dbReference type="PANTHER" id="PTHR11934:SF0">
    <property type="entry name" value="RIBOSE-5-PHOSPHATE ISOMERASE"/>
    <property type="match status" value="1"/>
</dbReference>
<dbReference type="AlphaFoldDB" id="A0AAD5Y0K0"/>
<dbReference type="SUPFAM" id="SSF75445">
    <property type="entry name" value="D-ribose-5-phosphate isomerase (RpiA), lid domain"/>
    <property type="match status" value="1"/>
</dbReference>
<dbReference type="EMBL" id="JADGJW010000198">
    <property type="protein sequence ID" value="KAJ3221978.1"/>
    <property type="molecule type" value="Genomic_DNA"/>
</dbReference>